<feature type="domain" description="F-box" evidence="1">
    <location>
        <begin position="54"/>
        <end position="90"/>
    </location>
</feature>
<dbReference type="Pfam" id="PF13966">
    <property type="entry name" value="zf-RVT"/>
    <property type="match status" value="1"/>
</dbReference>
<dbReference type="InterPro" id="IPR026960">
    <property type="entry name" value="RVT-Znf"/>
</dbReference>
<dbReference type="Proteomes" id="UP001341281">
    <property type="component" value="Chromosome 01"/>
</dbReference>
<reference evidence="2 3" key="1">
    <citation type="submission" date="2024-02" db="EMBL/GenBank/DDBJ databases">
        <title>High-quality chromosome-scale genome assembly of Pensacola bahiagrass (Paspalum notatum Flugge var. saurae).</title>
        <authorList>
            <person name="Vega J.M."/>
            <person name="Podio M."/>
            <person name="Orjuela J."/>
            <person name="Siena L.A."/>
            <person name="Pessino S.C."/>
            <person name="Combes M.C."/>
            <person name="Mariac C."/>
            <person name="Albertini E."/>
            <person name="Pupilli F."/>
            <person name="Ortiz J.P.A."/>
            <person name="Leblanc O."/>
        </authorList>
    </citation>
    <scope>NUCLEOTIDE SEQUENCE [LARGE SCALE GENOMIC DNA]</scope>
    <source>
        <strain evidence="2">R1</strain>
        <tissue evidence="2">Leaf</tissue>
    </source>
</reference>
<sequence>MVPLSLGSSGARKLLEIGQGHVNLLGSANEHTSGYGVCGPWIQFDESMVGGGNDDFISVLPDDALHHILSFLPAEDAVRMCVLARRWRDLWKHADLPDVDDIRKFVNHLLILRKRDSLIYTCDISFCCNLCNSDTDPCLNLWIQHVCGVRHLTTVELAGVALNNRLGNFSNCPNLQHLEIGGSVFSSVDEISSKSLKSLNIRGCSFFDVHTHICTPNLFSLRPDAHFRCSIPVLGSMPSLKKAFVRNNLEDCEDGSCFSCDYRGIPDGYNGNRNKCLLLQGLSEAENLTLMSGYDGFVFHRNLEWCPTFNKLRVLVLDDWFVHRDFYWLNCILKHSPVLEKLTLLFLKGTKHKVRIVGKYNDEERSATISKHLKEIEINCIVVDEIVYNVLKFLGIHLAYISFSSKEEEMCAVDSSTTFSWLSRNANLRSFKLVSGNQLRFWEDIWLGNRAFKHVYPNLFNIVRKKHATVGDGFRSSPLNISFRRALVGNKLHEWHNLVAKIMSVNLEEGNDTFVWGLNKLGSFSVKSMYNSLINDGFIVSQEIWHLRIPLKIKIFLWFLKRGVLLTKDNLIKRNWNDRTNCEFCNQPESIQHFWSKQGGQNKVGMLLAGAAALCWAVWLTRNDILFNKCKPKYVLQALFRGTHWLRLWAQLQHNDDKKE</sequence>
<proteinExistence type="predicted"/>
<name>A0AAQ3PH44_PASNO</name>
<keyword evidence="3" id="KW-1185">Reference proteome</keyword>
<dbReference type="CDD" id="cd22160">
    <property type="entry name" value="F-box_AtFBL13-like"/>
    <property type="match status" value="1"/>
</dbReference>
<protein>
    <recommendedName>
        <fullName evidence="1">F-box domain-containing protein</fullName>
    </recommendedName>
</protein>
<dbReference type="InterPro" id="IPR053197">
    <property type="entry name" value="F-box_SCFL_complex_component"/>
</dbReference>
<dbReference type="SUPFAM" id="SSF52058">
    <property type="entry name" value="L domain-like"/>
    <property type="match status" value="1"/>
</dbReference>
<accession>A0AAQ3PH44</accession>
<dbReference type="InterPro" id="IPR053781">
    <property type="entry name" value="F-box_AtFBL13-like"/>
</dbReference>
<gene>
    <name evidence="2" type="ORF">U9M48_002400</name>
</gene>
<organism evidence="2 3">
    <name type="scientific">Paspalum notatum var. saurae</name>
    <dbReference type="NCBI Taxonomy" id="547442"/>
    <lineage>
        <taxon>Eukaryota</taxon>
        <taxon>Viridiplantae</taxon>
        <taxon>Streptophyta</taxon>
        <taxon>Embryophyta</taxon>
        <taxon>Tracheophyta</taxon>
        <taxon>Spermatophyta</taxon>
        <taxon>Magnoliopsida</taxon>
        <taxon>Liliopsida</taxon>
        <taxon>Poales</taxon>
        <taxon>Poaceae</taxon>
        <taxon>PACMAD clade</taxon>
        <taxon>Panicoideae</taxon>
        <taxon>Andropogonodae</taxon>
        <taxon>Paspaleae</taxon>
        <taxon>Paspalinae</taxon>
        <taxon>Paspalum</taxon>
    </lineage>
</organism>
<evidence type="ECO:0000313" key="3">
    <source>
        <dbReference type="Proteomes" id="UP001341281"/>
    </source>
</evidence>
<dbReference type="InterPro" id="IPR001810">
    <property type="entry name" value="F-box_dom"/>
</dbReference>
<evidence type="ECO:0000313" key="2">
    <source>
        <dbReference type="EMBL" id="WVZ51239.1"/>
    </source>
</evidence>
<dbReference type="AlphaFoldDB" id="A0AAQ3PH44"/>
<dbReference type="PANTHER" id="PTHR34223">
    <property type="entry name" value="OS11G0201299 PROTEIN"/>
    <property type="match status" value="1"/>
</dbReference>
<dbReference type="Pfam" id="PF00646">
    <property type="entry name" value="F-box"/>
    <property type="match status" value="1"/>
</dbReference>
<dbReference type="InterPro" id="IPR032675">
    <property type="entry name" value="LRR_dom_sf"/>
</dbReference>
<dbReference type="InterPro" id="IPR036047">
    <property type="entry name" value="F-box-like_dom_sf"/>
</dbReference>
<dbReference type="Gene3D" id="1.20.1280.50">
    <property type="match status" value="1"/>
</dbReference>
<evidence type="ECO:0000259" key="1">
    <source>
        <dbReference type="PROSITE" id="PS50181"/>
    </source>
</evidence>
<dbReference type="Gene3D" id="3.80.10.10">
    <property type="entry name" value="Ribonuclease Inhibitor"/>
    <property type="match status" value="1"/>
</dbReference>
<dbReference type="PROSITE" id="PS50181">
    <property type="entry name" value="FBOX"/>
    <property type="match status" value="1"/>
</dbReference>
<dbReference type="PANTHER" id="PTHR34223:SF80">
    <property type="entry name" value="OS11G0205900 PROTEIN"/>
    <property type="match status" value="1"/>
</dbReference>
<dbReference type="SUPFAM" id="SSF81383">
    <property type="entry name" value="F-box domain"/>
    <property type="match status" value="1"/>
</dbReference>
<dbReference type="EMBL" id="CP144745">
    <property type="protein sequence ID" value="WVZ51239.1"/>
    <property type="molecule type" value="Genomic_DNA"/>
</dbReference>